<sequence length="117" mass="13221">MPRKSEEKSEVLQGTLDLMILKTLQSMGAQHGFGIARRIEQVSEDVLTLNEGTVYTALLRLELNGWISSEWGLSENNRKARYYAITKRGMKQLEAETENWQRIAGVIGRVLAQEGRG</sequence>
<dbReference type="Gene3D" id="1.10.10.10">
    <property type="entry name" value="Winged helix-like DNA-binding domain superfamily/Winged helix DNA-binding domain"/>
    <property type="match status" value="1"/>
</dbReference>
<dbReference type="PANTHER" id="PTHR33169:SF14">
    <property type="entry name" value="TRANSCRIPTIONAL REGULATOR RV3488"/>
    <property type="match status" value="1"/>
</dbReference>
<name>A0ABW1EAA7_9BACT</name>
<dbReference type="Pfam" id="PF03551">
    <property type="entry name" value="PadR"/>
    <property type="match status" value="1"/>
</dbReference>
<proteinExistence type="predicted"/>
<dbReference type="InterPro" id="IPR036390">
    <property type="entry name" value="WH_DNA-bd_sf"/>
</dbReference>
<dbReference type="InterPro" id="IPR052509">
    <property type="entry name" value="Metal_resp_DNA-bind_regulator"/>
</dbReference>
<evidence type="ECO:0000313" key="2">
    <source>
        <dbReference type="EMBL" id="MFC5860732.1"/>
    </source>
</evidence>
<keyword evidence="3" id="KW-1185">Reference proteome</keyword>
<dbReference type="PANTHER" id="PTHR33169">
    <property type="entry name" value="PADR-FAMILY TRANSCRIPTIONAL REGULATOR"/>
    <property type="match status" value="1"/>
</dbReference>
<reference evidence="3" key="1">
    <citation type="journal article" date="2019" name="Int. J. Syst. Evol. Microbiol.">
        <title>The Global Catalogue of Microorganisms (GCM) 10K type strain sequencing project: providing services to taxonomists for standard genome sequencing and annotation.</title>
        <authorList>
            <consortium name="The Broad Institute Genomics Platform"/>
            <consortium name="The Broad Institute Genome Sequencing Center for Infectious Disease"/>
            <person name="Wu L."/>
            <person name="Ma J."/>
        </authorList>
    </citation>
    <scope>NUCLEOTIDE SEQUENCE [LARGE SCALE GENOMIC DNA]</scope>
    <source>
        <strain evidence="3">JCM 4087</strain>
    </source>
</reference>
<evidence type="ECO:0000259" key="1">
    <source>
        <dbReference type="Pfam" id="PF03551"/>
    </source>
</evidence>
<feature type="domain" description="Transcription regulator PadR N-terminal" evidence="1">
    <location>
        <begin position="20"/>
        <end position="94"/>
    </location>
</feature>
<organism evidence="2 3">
    <name type="scientific">Acidicapsa dinghuensis</name>
    <dbReference type="NCBI Taxonomy" id="2218256"/>
    <lineage>
        <taxon>Bacteria</taxon>
        <taxon>Pseudomonadati</taxon>
        <taxon>Acidobacteriota</taxon>
        <taxon>Terriglobia</taxon>
        <taxon>Terriglobales</taxon>
        <taxon>Acidobacteriaceae</taxon>
        <taxon>Acidicapsa</taxon>
    </lineage>
</organism>
<evidence type="ECO:0000313" key="3">
    <source>
        <dbReference type="Proteomes" id="UP001596091"/>
    </source>
</evidence>
<accession>A0ABW1EAA7</accession>
<comment type="caution">
    <text evidence="2">The sequence shown here is derived from an EMBL/GenBank/DDBJ whole genome shotgun (WGS) entry which is preliminary data.</text>
</comment>
<gene>
    <name evidence="2" type="ORF">ACFPT7_00340</name>
</gene>
<dbReference type="NCBIfam" id="TIGR03433">
    <property type="entry name" value="padR_acidobact"/>
    <property type="match status" value="1"/>
</dbReference>
<dbReference type="InterPro" id="IPR005149">
    <property type="entry name" value="Tscrpt_reg_PadR_N"/>
</dbReference>
<dbReference type="InterPro" id="IPR017799">
    <property type="entry name" value="Tscrpt_reg_PadR_acidobac-type"/>
</dbReference>
<dbReference type="InterPro" id="IPR036388">
    <property type="entry name" value="WH-like_DNA-bd_sf"/>
</dbReference>
<dbReference type="RefSeq" id="WP_263335251.1">
    <property type="nucleotide sequence ID" value="NZ_JAGSYH010000002.1"/>
</dbReference>
<protein>
    <submittedName>
        <fullName evidence="2">PadR family transcriptional regulator</fullName>
    </submittedName>
</protein>
<dbReference type="EMBL" id="JBHSPH010000001">
    <property type="protein sequence ID" value="MFC5860732.1"/>
    <property type="molecule type" value="Genomic_DNA"/>
</dbReference>
<dbReference type="SUPFAM" id="SSF46785">
    <property type="entry name" value="Winged helix' DNA-binding domain"/>
    <property type="match status" value="1"/>
</dbReference>
<dbReference type="Proteomes" id="UP001596091">
    <property type="component" value="Unassembled WGS sequence"/>
</dbReference>